<dbReference type="OrthoDB" id="9773411at2"/>
<keyword evidence="2" id="KW-1133">Transmembrane helix</keyword>
<feature type="compositionally biased region" description="Polar residues" evidence="1">
    <location>
        <begin position="185"/>
        <end position="200"/>
    </location>
</feature>
<protein>
    <submittedName>
        <fullName evidence="3">TonB-dependent receptor</fullName>
    </submittedName>
</protein>
<comment type="caution">
    <text evidence="3">The sequence shown here is derived from an EMBL/GenBank/DDBJ whole genome shotgun (WGS) entry which is preliminary data.</text>
</comment>
<keyword evidence="2" id="KW-0812">Transmembrane</keyword>
<keyword evidence="2" id="KW-0472">Membrane</keyword>
<dbReference type="Proteomes" id="UP000031532">
    <property type="component" value="Unassembled WGS sequence"/>
</dbReference>
<evidence type="ECO:0000256" key="1">
    <source>
        <dbReference type="SAM" id="MobiDB-lite"/>
    </source>
</evidence>
<proteinExistence type="predicted"/>
<organism evidence="3 4">
    <name type="scientific">Scytonema millei VB511283</name>
    <dbReference type="NCBI Taxonomy" id="1245923"/>
    <lineage>
        <taxon>Bacteria</taxon>
        <taxon>Bacillati</taxon>
        <taxon>Cyanobacteriota</taxon>
        <taxon>Cyanophyceae</taxon>
        <taxon>Nostocales</taxon>
        <taxon>Scytonemataceae</taxon>
        <taxon>Scytonema</taxon>
    </lineage>
</organism>
<keyword evidence="4" id="KW-1185">Reference proteome</keyword>
<reference evidence="3 4" key="1">
    <citation type="journal article" date="2015" name="Genome Announc.">
        <title>Draft Genome Sequence of the Terrestrial Cyanobacterium Scytonema millei VB511283, Isolated from Eastern India.</title>
        <authorList>
            <person name="Sen D."/>
            <person name="Chandrababunaidu M.M."/>
            <person name="Singh D."/>
            <person name="Sanghi N."/>
            <person name="Ghorai A."/>
            <person name="Mishra G.P."/>
            <person name="Madduluri M."/>
            <person name="Adhikary S.P."/>
            <person name="Tripathy S."/>
        </authorList>
    </citation>
    <scope>NUCLEOTIDE SEQUENCE [LARGE SCALE GENOMIC DNA]</scope>
    <source>
        <strain evidence="3 4">VB511283</strain>
    </source>
</reference>
<name>A0A9X5E0Z6_9CYAN</name>
<evidence type="ECO:0000313" key="4">
    <source>
        <dbReference type="Proteomes" id="UP000031532"/>
    </source>
</evidence>
<feature type="compositionally biased region" description="Low complexity" evidence="1">
    <location>
        <begin position="162"/>
        <end position="179"/>
    </location>
</feature>
<sequence length="1391" mass="153032">MTWRTRFFNAFLVVTTVNAIGLLILPKVARTEPLPTQTEFGTYVAALPIELRQVQRSVTEKRWHDYITALLAQPETSVPVENTQEFGTYIAALPIEAVVIPPSETDRQLQQLLVAFLASPETATVTTPAFGNDIVALPIALDGEQTVTDFPEAEVALLSLPETTLPTATEAETNTSSENVPTEAIEQNTNIPSQSVPQSEAEQKYANYLIALREQGQPPNSENTDSQTTATPTSSDLKILSPQSNEVLDVPATTVTVQSPANLPVELSVNGELVDTSLIGGTETNNTANSVTQTWYGVPLHQGENNLTIKIKTGDRTGESTTVKVYVRGNTKQITVQTQESRIPADGRSTATIQGQLLDEKGNRANEDAIVTLDASAGEFVGTDAKPDRQGFQVLARKGQYTAELRSGLQAQTVRVRAEAFQLEAYTQFQFETNLRSSLVTGVVDLRLGARGTDFYKSFRDFLPPDEDNRTELSFHTAVFATGRIGEWLFTGAYNSDRTLNQKCDGTSGLFRDYQVCDRNYPVYGDSSKVEAVTPSQDSLYLRFERSASIPGAEPDYVMWGDYDTKEFARSSQEYTATSRNLHGFKANYNLGDFQLSVFYGDNVEGFQRDTIPPDGTSGYYFLSRRLLIPGSENISIEVEELNRPGTVLSRQQLVRGTDYDIDYDRGTLLFREPIFRTAVDDNGQVLVRRIIATYQYESQEKDNRIYGGRVQYNISRQLENESWLGATYLKEERGIRDFELYGADAQIAIGDKIHLIAEYAHSQNDSEMMGEVSGSAYRLEAEGEIARGIQGRAYWRSTDTGFSNNATTSFVPGQTRYGAQVTGQVTPKTNVRLQYDHEDNRGIAPQPLDNFTDLFSPRLEAIPGSKVDNSLTTITAGVQQQIGKADLTLDWVHRHREDRIEPNALSGTSDQLRSRLKLPLTETLTFLAQNELTISNEEDAVYPDRTIVGLDWKVAQDLSIRLSQQFYSGSQNDGNSITSLDFIGERKFGTDTTVNGRYSILNGGDGMTTQGAIGIKQGLTIAPGLKLDLGYERVFGNFFSRTGAGKQFVQPFTTGQSASSIGVDSGDNYHIGLAYTPSDDFKASARYEHRNSSGGSNTVISADVTGKISPALTGLVRYQQANASNQRLSGLGDTANLKVGLAYRDPNNDKFNALLRYEYRKNPSTIPDTILFGSGTGSKDHTFALETIYAPNWRWELYGKYAIRHSTSYLAEDLVNSSTINLGQLRATYRLNNKIDLVGEARWINQPSENHSETGFVAEAGYYLTPNLRLSAGYAFGHVNDDDFSGSRSAGGAYFGLTVKLNELFDGFGLQKPVPALKKAGEQKSRGAEGRSIPPTPLKKGGESRSTPPQANSEAIAPNTVPERKEETTQGQSLLDKETTSTSSESTEGK</sequence>
<feature type="compositionally biased region" description="Polar residues" evidence="1">
    <location>
        <begin position="217"/>
        <end position="237"/>
    </location>
</feature>
<feature type="region of interest" description="Disordered" evidence="1">
    <location>
        <begin position="216"/>
        <end position="237"/>
    </location>
</feature>
<accession>A0A9X5E0Z6</accession>
<feature type="compositionally biased region" description="Polar residues" evidence="1">
    <location>
        <begin position="1345"/>
        <end position="1354"/>
    </location>
</feature>
<dbReference type="SUPFAM" id="SSF56935">
    <property type="entry name" value="Porins"/>
    <property type="match status" value="1"/>
</dbReference>
<keyword evidence="3" id="KW-0675">Receptor</keyword>
<dbReference type="SUPFAM" id="SSF49373">
    <property type="entry name" value="Invasin/intimin cell-adhesion fragments"/>
    <property type="match status" value="1"/>
</dbReference>
<dbReference type="InterPro" id="IPR008964">
    <property type="entry name" value="Invasin/intimin_cell_adhesion"/>
</dbReference>
<evidence type="ECO:0000256" key="2">
    <source>
        <dbReference type="SAM" id="Phobius"/>
    </source>
</evidence>
<feature type="compositionally biased region" description="Low complexity" evidence="1">
    <location>
        <begin position="1381"/>
        <end position="1391"/>
    </location>
</feature>
<dbReference type="InterPro" id="IPR013783">
    <property type="entry name" value="Ig-like_fold"/>
</dbReference>
<dbReference type="RefSeq" id="WP_039715026.1">
    <property type="nucleotide sequence ID" value="NZ_JTJC03000001.1"/>
</dbReference>
<gene>
    <name evidence="3" type="ORF">QH73_0001970</name>
</gene>
<feature type="region of interest" description="Disordered" evidence="1">
    <location>
        <begin position="162"/>
        <end position="200"/>
    </location>
</feature>
<dbReference type="EMBL" id="JTJC03000001">
    <property type="protein sequence ID" value="NHC33441.1"/>
    <property type="molecule type" value="Genomic_DNA"/>
</dbReference>
<feature type="transmembrane region" description="Helical" evidence="2">
    <location>
        <begin position="7"/>
        <end position="25"/>
    </location>
</feature>
<evidence type="ECO:0000313" key="3">
    <source>
        <dbReference type="EMBL" id="NHC33441.1"/>
    </source>
</evidence>
<feature type="compositionally biased region" description="Basic and acidic residues" evidence="1">
    <location>
        <begin position="1320"/>
        <end position="1330"/>
    </location>
</feature>
<dbReference type="Gene3D" id="2.60.40.10">
    <property type="entry name" value="Immunoglobulins"/>
    <property type="match status" value="1"/>
</dbReference>
<feature type="region of interest" description="Disordered" evidence="1">
    <location>
        <begin position="1319"/>
        <end position="1391"/>
    </location>
</feature>